<keyword evidence="1" id="KW-0479">Metal-binding</keyword>
<gene>
    <name evidence="3" type="ORF">M569_13270</name>
</gene>
<name>S8C4E3_9LAMI</name>
<evidence type="ECO:0000256" key="1">
    <source>
        <dbReference type="PROSITE-ProRule" id="PRU00042"/>
    </source>
</evidence>
<reference evidence="3 4" key="1">
    <citation type="journal article" date="2013" name="BMC Genomics">
        <title>The miniature genome of a carnivorous plant Genlisea aurea contains a low number of genes and short non-coding sequences.</title>
        <authorList>
            <person name="Leushkin E.V."/>
            <person name="Sutormin R.A."/>
            <person name="Nabieva E.R."/>
            <person name="Penin A.A."/>
            <person name="Kondrashov A.S."/>
            <person name="Logacheva M.D."/>
        </authorList>
    </citation>
    <scope>NUCLEOTIDE SEQUENCE [LARGE SCALE GENOMIC DNA]</scope>
</reference>
<dbReference type="EMBL" id="AUSU01006772">
    <property type="protein sequence ID" value="EPS61529.1"/>
    <property type="molecule type" value="Genomic_DNA"/>
</dbReference>
<dbReference type="GO" id="GO:0008270">
    <property type="term" value="F:zinc ion binding"/>
    <property type="evidence" value="ECO:0007669"/>
    <property type="project" value="UniProtKB-KW"/>
</dbReference>
<dbReference type="PANTHER" id="PTHR46326:SF2">
    <property type="entry name" value="ZINC FINGER PROTEIN ZAT1-RELATED"/>
    <property type="match status" value="1"/>
</dbReference>
<dbReference type="SMART" id="SM00355">
    <property type="entry name" value="ZnF_C2H2"/>
    <property type="match status" value="2"/>
</dbReference>
<dbReference type="PANTHER" id="PTHR46326">
    <property type="entry name" value="ZINC FINGER PROTEIN ZAT1-RELATED"/>
    <property type="match status" value="1"/>
</dbReference>
<dbReference type="AlphaFoldDB" id="S8C4E3"/>
<dbReference type="PROSITE" id="PS00028">
    <property type="entry name" value="ZINC_FINGER_C2H2_1"/>
    <property type="match status" value="2"/>
</dbReference>
<dbReference type="InterPro" id="IPR013087">
    <property type="entry name" value="Znf_C2H2_type"/>
</dbReference>
<feature type="domain" description="C2H2-type" evidence="2">
    <location>
        <begin position="1"/>
        <end position="23"/>
    </location>
</feature>
<dbReference type="InterPro" id="IPR044303">
    <property type="entry name" value="ZAT1/4/9"/>
</dbReference>
<protein>
    <recommendedName>
        <fullName evidence="2">C2H2-type domain-containing protein</fullName>
    </recommendedName>
</protein>
<evidence type="ECO:0000259" key="2">
    <source>
        <dbReference type="PROSITE" id="PS50157"/>
    </source>
</evidence>
<sequence length="99" mass="10843">FTCAICFKSFSSHQALGGHRASHKIRTAYSKCTAAQNAGDDHHHRCPICFRVFHSGQAMGGHKRSHFVSCSSKAAARLMIPNPVSHILDLNMPAPNDEE</sequence>
<dbReference type="GO" id="GO:0006355">
    <property type="term" value="P:regulation of DNA-templated transcription"/>
    <property type="evidence" value="ECO:0007669"/>
    <property type="project" value="InterPro"/>
</dbReference>
<dbReference type="Proteomes" id="UP000015453">
    <property type="component" value="Unassembled WGS sequence"/>
</dbReference>
<evidence type="ECO:0000313" key="3">
    <source>
        <dbReference type="EMBL" id="EPS61529.1"/>
    </source>
</evidence>
<dbReference type="Gene3D" id="3.30.160.60">
    <property type="entry name" value="Classic Zinc Finger"/>
    <property type="match status" value="1"/>
</dbReference>
<accession>S8C4E3</accession>
<feature type="non-terminal residue" evidence="3">
    <location>
        <position position="1"/>
    </location>
</feature>
<dbReference type="OrthoDB" id="9451254at2759"/>
<dbReference type="PROSITE" id="PS50157">
    <property type="entry name" value="ZINC_FINGER_C2H2_2"/>
    <property type="match status" value="1"/>
</dbReference>
<proteinExistence type="predicted"/>
<comment type="caution">
    <text evidence="3">The sequence shown here is derived from an EMBL/GenBank/DDBJ whole genome shotgun (WGS) entry which is preliminary data.</text>
</comment>
<evidence type="ECO:0000313" key="4">
    <source>
        <dbReference type="Proteomes" id="UP000015453"/>
    </source>
</evidence>
<keyword evidence="1" id="KW-0863">Zinc-finger</keyword>
<organism evidence="3 4">
    <name type="scientific">Genlisea aurea</name>
    <dbReference type="NCBI Taxonomy" id="192259"/>
    <lineage>
        <taxon>Eukaryota</taxon>
        <taxon>Viridiplantae</taxon>
        <taxon>Streptophyta</taxon>
        <taxon>Embryophyta</taxon>
        <taxon>Tracheophyta</taxon>
        <taxon>Spermatophyta</taxon>
        <taxon>Magnoliopsida</taxon>
        <taxon>eudicotyledons</taxon>
        <taxon>Gunneridae</taxon>
        <taxon>Pentapetalae</taxon>
        <taxon>asterids</taxon>
        <taxon>lamiids</taxon>
        <taxon>Lamiales</taxon>
        <taxon>Lentibulariaceae</taxon>
        <taxon>Genlisea</taxon>
    </lineage>
</organism>
<keyword evidence="4" id="KW-1185">Reference proteome</keyword>
<keyword evidence="1" id="KW-0862">Zinc</keyword>
<dbReference type="Pfam" id="PF13912">
    <property type="entry name" value="zf-C2H2_6"/>
    <property type="match status" value="2"/>
</dbReference>
<feature type="non-terminal residue" evidence="3">
    <location>
        <position position="99"/>
    </location>
</feature>